<protein>
    <submittedName>
        <fullName evidence="1">Uncharacterized protein</fullName>
    </submittedName>
</protein>
<accession>W6TTC8</accession>
<organism evidence="1 2">
    <name type="scientific">Holospora obtusa F1</name>
    <dbReference type="NCBI Taxonomy" id="1399147"/>
    <lineage>
        <taxon>Bacteria</taxon>
        <taxon>Pseudomonadati</taxon>
        <taxon>Pseudomonadota</taxon>
        <taxon>Alphaproteobacteria</taxon>
        <taxon>Holosporales</taxon>
        <taxon>Holosporaceae</taxon>
        <taxon>Holospora</taxon>
    </lineage>
</organism>
<comment type="caution">
    <text evidence="1">The sequence shown here is derived from an EMBL/GenBank/DDBJ whole genome shotgun (WGS) entry which is preliminary data.</text>
</comment>
<dbReference type="RefSeq" id="WP_024161189.1">
    <property type="nucleotide sequence ID" value="NZ_AWTR02000070.1"/>
</dbReference>
<evidence type="ECO:0000313" key="2">
    <source>
        <dbReference type="Proteomes" id="UP000019112"/>
    </source>
</evidence>
<evidence type="ECO:0000313" key="1">
    <source>
        <dbReference type="EMBL" id="ETZ07027.1"/>
    </source>
</evidence>
<dbReference type="AlphaFoldDB" id="W6TTC8"/>
<name>W6TTC8_HOLOB</name>
<gene>
    <name evidence="1" type="ORF">P618_200798</name>
</gene>
<sequence length="41" mass="4613">MESILHNNAKTTLRVRKEIQNSVQSIAKNSKAFGPSLLKLF</sequence>
<reference evidence="1 2" key="1">
    <citation type="journal article" date="2014" name="FEMS Microbiol. Lett.">
        <title>Draft genome sequences of three Holospora species (Holospora obtusa, Holospora undulata, and Holospora elegans), endonuclear symbiotic bacteria of the ciliate Paramecium caudatum.</title>
        <authorList>
            <person name="Dohra H."/>
            <person name="Tanaka K."/>
            <person name="Suzuki T."/>
            <person name="Fujishima M."/>
            <person name="Suzuki H."/>
        </authorList>
    </citation>
    <scope>NUCLEOTIDE SEQUENCE [LARGE SCALE GENOMIC DNA]</scope>
    <source>
        <strain evidence="1 2">F1</strain>
    </source>
</reference>
<keyword evidence="2" id="KW-1185">Reference proteome</keyword>
<dbReference type="Proteomes" id="UP000019112">
    <property type="component" value="Unassembled WGS sequence"/>
</dbReference>
<proteinExistence type="predicted"/>
<dbReference type="EMBL" id="AWTR02000070">
    <property type="protein sequence ID" value="ETZ07027.1"/>
    <property type="molecule type" value="Genomic_DNA"/>
</dbReference>